<evidence type="ECO:0000313" key="2">
    <source>
        <dbReference type="EMBL" id="KYN20069.1"/>
    </source>
</evidence>
<dbReference type="Proteomes" id="UP000078492">
    <property type="component" value="Unassembled WGS sequence"/>
</dbReference>
<dbReference type="EMBL" id="KQ979636">
    <property type="protein sequence ID" value="KYN20069.1"/>
    <property type="molecule type" value="Genomic_DNA"/>
</dbReference>
<reference evidence="2 3" key="1">
    <citation type="submission" date="2015-09" db="EMBL/GenBank/DDBJ databases">
        <title>Trachymyrmex cornetzi WGS genome.</title>
        <authorList>
            <person name="Nygaard S."/>
            <person name="Hu H."/>
            <person name="Boomsma J."/>
            <person name="Zhang G."/>
        </authorList>
    </citation>
    <scope>NUCLEOTIDE SEQUENCE [LARGE SCALE GENOMIC DNA]</scope>
    <source>
        <strain evidence="2">Tcor2-1</strain>
        <tissue evidence="2">Whole body</tissue>
    </source>
</reference>
<organism evidence="2 3">
    <name type="scientific">Trachymyrmex cornetzi</name>
    <dbReference type="NCBI Taxonomy" id="471704"/>
    <lineage>
        <taxon>Eukaryota</taxon>
        <taxon>Metazoa</taxon>
        <taxon>Ecdysozoa</taxon>
        <taxon>Arthropoda</taxon>
        <taxon>Hexapoda</taxon>
        <taxon>Insecta</taxon>
        <taxon>Pterygota</taxon>
        <taxon>Neoptera</taxon>
        <taxon>Endopterygota</taxon>
        <taxon>Hymenoptera</taxon>
        <taxon>Apocrita</taxon>
        <taxon>Aculeata</taxon>
        <taxon>Formicoidea</taxon>
        <taxon>Formicidae</taxon>
        <taxon>Myrmicinae</taxon>
        <taxon>Trachymyrmex</taxon>
    </lineage>
</organism>
<dbReference type="AlphaFoldDB" id="A0A151J7T4"/>
<evidence type="ECO:0000256" key="1">
    <source>
        <dbReference type="SAM" id="Phobius"/>
    </source>
</evidence>
<gene>
    <name evidence="2" type="ORF">ALC57_07575</name>
</gene>
<feature type="transmembrane region" description="Helical" evidence="1">
    <location>
        <begin position="95"/>
        <end position="121"/>
    </location>
</feature>
<evidence type="ECO:0000313" key="3">
    <source>
        <dbReference type="Proteomes" id="UP000078492"/>
    </source>
</evidence>
<name>A0A151J7T4_9HYME</name>
<accession>A0A151J7T4</accession>
<protein>
    <submittedName>
        <fullName evidence="2">Uncharacterized protein</fullName>
    </submittedName>
</protein>
<sequence>MQPDERVLSSCDVTGLVKNSLSLCVRSAPFNTSISHSRYRCRCRTCNLMVITSPRKSSNRLFWSTTRIVRSVMLRAVIGKNDNAPPRFAVGSIRFFAIFVVFSLIVFFGFMPMPILILIFIPAQTAAAALKVESLAVTRLCDKQDAVREYFSMGRHANVDCFYLCQTYARIPKHLIRDNANLLILFKQNGTNLKHVYNDHVNTDMSYDELYALCRDCWQQKYGFVVIDKDSALTNGRYRKEFNEFAIP</sequence>
<proteinExistence type="predicted"/>
<keyword evidence="1" id="KW-0812">Transmembrane</keyword>
<keyword evidence="1" id="KW-0472">Membrane</keyword>
<keyword evidence="3" id="KW-1185">Reference proteome</keyword>
<keyword evidence="1" id="KW-1133">Transmembrane helix</keyword>